<evidence type="ECO:0000313" key="1">
    <source>
        <dbReference type="EMBL" id="KOG20707.1"/>
    </source>
</evidence>
<evidence type="ECO:0000313" key="2">
    <source>
        <dbReference type="Proteomes" id="UP000037023"/>
    </source>
</evidence>
<dbReference type="AlphaFoldDB" id="A0A0L8K486"/>
<dbReference type="PATRIC" id="fig|1938.6.peg.4999"/>
<organism evidence="1 2">
    <name type="scientific">Streptomyces viridochromogenes</name>
    <dbReference type="NCBI Taxonomy" id="1938"/>
    <lineage>
        <taxon>Bacteria</taxon>
        <taxon>Bacillati</taxon>
        <taxon>Actinomycetota</taxon>
        <taxon>Actinomycetes</taxon>
        <taxon>Kitasatosporales</taxon>
        <taxon>Streptomycetaceae</taxon>
        <taxon>Streptomyces</taxon>
    </lineage>
</organism>
<gene>
    <name evidence="1" type="ORF">ADK34_23220</name>
</gene>
<protein>
    <submittedName>
        <fullName evidence="1">Uncharacterized protein</fullName>
    </submittedName>
</protein>
<reference evidence="1 2" key="1">
    <citation type="submission" date="2015-06" db="EMBL/GenBank/DDBJ databases">
        <authorList>
            <person name="Hoefler B.C."/>
            <person name="Straight P.D."/>
        </authorList>
    </citation>
    <scope>NUCLEOTIDE SEQUENCE [LARGE SCALE GENOMIC DNA]</scope>
    <source>
        <strain evidence="1 2">NRRL 3427</strain>
    </source>
</reference>
<comment type="caution">
    <text evidence="1">The sequence shown here is derived from an EMBL/GenBank/DDBJ whole genome shotgun (WGS) entry which is preliminary data.</text>
</comment>
<dbReference type="Proteomes" id="UP000037023">
    <property type="component" value="Unassembled WGS sequence"/>
</dbReference>
<sequence length="103" mass="10233">PVTGGLSALLGAGAIAFTKKQLLKLITAAMEEAVGHVVSVMTEPVVAALENMAADLVVQVSMDALGVQNGVNLDQTKQAGKDGFDEGVQGAKEGLNLASAGGG</sequence>
<feature type="non-terminal residue" evidence="1">
    <location>
        <position position="1"/>
    </location>
</feature>
<dbReference type="EMBL" id="LGUP01000290">
    <property type="protein sequence ID" value="KOG20707.1"/>
    <property type="molecule type" value="Genomic_DNA"/>
</dbReference>
<feature type="non-terminal residue" evidence="1">
    <location>
        <position position="103"/>
    </location>
</feature>
<proteinExistence type="predicted"/>
<accession>A0A0L8K486</accession>
<name>A0A0L8K486_STRVR</name>